<evidence type="ECO:0000313" key="1">
    <source>
        <dbReference type="EMBL" id="SVE47797.1"/>
    </source>
</evidence>
<sequence>MKNKKTLCRNRIADIKEKNTAWCQYCKHRSLHDIYNKCDCCQKKIVKEITHASALKRFERVCTDPSYRKIIDDWVAYPYDHSDGPFWLIKIGHQIFGVDIKYFAEYIELPGMEGTEDKNRPNDTKYDIFIKDVRKHAQLVAVTWSDD</sequence>
<proteinExistence type="predicted"/>
<dbReference type="EMBL" id="UINC01220055">
    <property type="protein sequence ID" value="SVE47797.1"/>
    <property type="molecule type" value="Genomic_DNA"/>
</dbReference>
<protein>
    <submittedName>
        <fullName evidence="1">Uncharacterized protein</fullName>
    </submittedName>
</protein>
<organism evidence="1">
    <name type="scientific">marine metagenome</name>
    <dbReference type="NCBI Taxonomy" id="408172"/>
    <lineage>
        <taxon>unclassified sequences</taxon>
        <taxon>metagenomes</taxon>
        <taxon>ecological metagenomes</taxon>
    </lineage>
</organism>
<gene>
    <name evidence="1" type="ORF">METZ01_LOCUS500651</name>
</gene>
<name>A0A383DTE7_9ZZZZ</name>
<dbReference type="AlphaFoldDB" id="A0A383DTE7"/>
<reference evidence="1" key="1">
    <citation type="submission" date="2018-05" db="EMBL/GenBank/DDBJ databases">
        <authorList>
            <person name="Lanie J.A."/>
            <person name="Ng W.-L."/>
            <person name="Kazmierczak K.M."/>
            <person name="Andrzejewski T.M."/>
            <person name="Davidsen T.M."/>
            <person name="Wayne K.J."/>
            <person name="Tettelin H."/>
            <person name="Glass J.I."/>
            <person name="Rusch D."/>
            <person name="Podicherti R."/>
            <person name="Tsui H.-C.T."/>
            <person name="Winkler M.E."/>
        </authorList>
    </citation>
    <scope>NUCLEOTIDE SEQUENCE</scope>
</reference>
<accession>A0A383DTE7</accession>